<proteinExistence type="predicted"/>
<reference evidence="2 4" key="2">
    <citation type="submission" date="2016-10" db="EMBL/GenBank/DDBJ databases">
        <authorList>
            <person name="de Groot N.N."/>
        </authorList>
    </citation>
    <scope>NUCLEOTIDE SEQUENCE [LARGE SCALE GENOMIC DNA]</scope>
    <source>
        <strain evidence="2 4">CGMCC 1.10239</strain>
    </source>
</reference>
<name>A0A1G9ZYS0_9BACL</name>
<dbReference type="Proteomes" id="UP000070252">
    <property type="component" value="Unassembled WGS sequence"/>
</dbReference>
<evidence type="ECO:0000313" key="3">
    <source>
        <dbReference type="Proteomes" id="UP000070252"/>
    </source>
</evidence>
<evidence type="ECO:0000313" key="2">
    <source>
        <dbReference type="EMBL" id="SDN26752.1"/>
    </source>
</evidence>
<dbReference type="EMBL" id="LIPY01000082">
    <property type="protein sequence ID" value="KWX79928.1"/>
    <property type="molecule type" value="Genomic_DNA"/>
</dbReference>
<evidence type="ECO:0000313" key="1">
    <source>
        <dbReference type="EMBL" id="KWX79928.1"/>
    </source>
</evidence>
<sequence>MKLHTDGTVEGTPEEIMKYQQLKPIGVKPLGPATSIGKPVGDSMRYLADGTTYVSGQQSQANYDVNAKTTTV</sequence>
<protein>
    <submittedName>
        <fullName evidence="2">Uncharacterized protein</fullName>
    </submittedName>
</protein>
<evidence type="ECO:0000313" key="4">
    <source>
        <dbReference type="Proteomes" id="UP000182783"/>
    </source>
</evidence>
<dbReference type="RefSeq" id="WP_062519426.1">
    <property type="nucleotide sequence ID" value="NZ_CP048429.1"/>
</dbReference>
<dbReference type="Proteomes" id="UP000182783">
    <property type="component" value="Unassembled WGS sequence"/>
</dbReference>
<dbReference type="EMBL" id="FNGM01000034">
    <property type="protein sequence ID" value="SDN26752.1"/>
    <property type="molecule type" value="Genomic_DNA"/>
</dbReference>
<organism evidence="2 4">
    <name type="scientific">Paenibacillus jilunlii</name>
    <dbReference type="NCBI Taxonomy" id="682956"/>
    <lineage>
        <taxon>Bacteria</taxon>
        <taxon>Bacillati</taxon>
        <taxon>Bacillota</taxon>
        <taxon>Bacilli</taxon>
        <taxon>Bacillales</taxon>
        <taxon>Paenibacillaceae</taxon>
        <taxon>Paenibacillus</taxon>
    </lineage>
</organism>
<reference evidence="1 3" key="1">
    <citation type="submission" date="2015-08" db="EMBL/GenBank/DDBJ databases">
        <title>Genome of Paenibacillus jilunlii.</title>
        <authorList>
            <person name="Sant'Anna F.H."/>
            <person name="Ambrosini A."/>
            <person name="Souza R."/>
            <person name="Bach E."/>
            <person name="Fernandes G."/>
            <person name="Balsanelli E."/>
            <person name="Baura V.A."/>
            <person name="Pedrosa F.O."/>
            <person name="Souza E.M."/>
            <person name="Passaglia L."/>
        </authorList>
    </citation>
    <scope>NUCLEOTIDE SEQUENCE [LARGE SCALE GENOMIC DNA]</scope>
    <source>
        <strain evidence="1 3">DSM 23019</strain>
    </source>
</reference>
<dbReference type="AlphaFoldDB" id="A0A1G9ZYS0"/>
<gene>
    <name evidence="1" type="ORF">AML91_01805</name>
    <name evidence="2" type="ORF">SAMN05216191_13415</name>
</gene>
<keyword evidence="3" id="KW-1185">Reference proteome</keyword>
<accession>A0A1G9ZYS0</accession>